<evidence type="ECO:0000256" key="1">
    <source>
        <dbReference type="SAM" id="Coils"/>
    </source>
</evidence>
<dbReference type="KEGG" id="ddz:DSYM_06020"/>
<name>A0A809QWW5_9PROT</name>
<evidence type="ECO:0000313" key="3">
    <source>
        <dbReference type="Proteomes" id="UP000662914"/>
    </source>
</evidence>
<organism evidence="2 3">
    <name type="scientific">Candidatus Desulfobacillus denitrificans</name>
    <dbReference type="NCBI Taxonomy" id="2608985"/>
    <lineage>
        <taxon>Bacteria</taxon>
        <taxon>Pseudomonadati</taxon>
        <taxon>Pseudomonadota</taxon>
        <taxon>Betaproteobacteria</taxon>
        <taxon>Candidatus Desulfobacillus</taxon>
    </lineage>
</organism>
<reference evidence="2" key="1">
    <citation type="journal article" name="DNA Res.">
        <title>The physiological potential of anammox bacteria as revealed by their core genome structure.</title>
        <authorList>
            <person name="Okubo T."/>
            <person name="Toyoda A."/>
            <person name="Fukuhara K."/>
            <person name="Uchiyama I."/>
            <person name="Harigaya Y."/>
            <person name="Kuroiwa M."/>
            <person name="Suzuki T."/>
            <person name="Murakami Y."/>
            <person name="Suwa Y."/>
            <person name="Takami H."/>
        </authorList>
    </citation>
    <scope>NUCLEOTIDE SEQUENCE</scope>
    <source>
        <strain evidence="2">317325-3</strain>
    </source>
</reference>
<gene>
    <name evidence="2" type="ORF">DSYM_06020</name>
</gene>
<proteinExistence type="predicted"/>
<protein>
    <submittedName>
        <fullName evidence="2">Uncharacterized protein</fullName>
    </submittedName>
</protein>
<sequence length="206" mass="23012">MAAAFSKDDFRRIWLSLAAALVMAAIGAAAVFAALQLLQVETKSKAAAQAKRMESQRRLAQARDEEQEIKKKIVSYNALAGRGILGEEHRLDWVEQIRAIKNERKLFDIQYEFAPQKPVDAALLPGAGGNYEFLTSTMQLRMKLLHEEDLLNFLADLRGTAQAYIRARSCDVARLPKQSGEIGALPPQLDADCSIDWITIRERKNA</sequence>
<dbReference type="AlphaFoldDB" id="A0A809QWW5"/>
<dbReference type="Proteomes" id="UP000662914">
    <property type="component" value="Chromosome"/>
</dbReference>
<evidence type="ECO:0000313" key="2">
    <source>
        <dbReference type="EMBL" id="BBO19903.1"/>
    </source>
</evidence>
<feature type="coiled-coil region" evidence="1">
    <location>
        <begin position="43"/>
        <end position="79"/>
    </location>
</feature>
<dbReference type="EMBL" id="AP021857">
    <property type="protein sequence ID" value="BBO19903.1"/>
    <property type="molecule type" value="Genomic_DNA"/>
</dbReference>
<keyword evidence="1" id="KW-0175">Coiled coil</keyword>
<accession>A0A809QWW5</accession>